<dbReference type="SUPFAM" id="SSF50978">
    <property type="entry name" value="WD40 repeat-like"/>
    <property type="match status" value="1"/>
</dbReference>
<feature type="repeat" description="WD" evidence="6">
    <location>
        <begin position="339"/>
        <end position="380"/>
    </location>
</feature>
<sequence length="399" mass="44812">MILDNADNAELVFPSAESDVPPATVTQTQKPLIEYLPAILHSQKSLLVTTRSRPVGQDLADGELCVEVPPLSSQEAEALLRLKLKGSASSFDVSSTERLLDVLGSIPLAITQAAAFINRNRWTVQGYLAALEKDILHRLAVLITLELKSNTCYRWKDLDLDTLFHQLQEMFNITEILVSQCQYLTCVEKAVFFSHEHNFVINLYLYISPVIIRHLDKDQSACATCLTGSLRMVYFSLFKFFQSFTPLRPLSLLREGKTYLFSIDVHGIFRFRIALGSEPLISLISLDINLTEAHKIARCSLLFYGFANYYSPQRYHQTSLSIVRNMIDSKELPRRQARYHRNSGEVSAVVFSPDGQLLASASYDNTVRLWDPATGASRGTLEGHSDWVSAVVFSPDGQN</sequence>
<dbReference type="EMBL" id="JACCJC010000008">
    <property type="protein sequence ID" value="KAF6238668.1"/>
    <property type="molecule type" value="Genomic_DNA"/>
</dbReference>
<evidence type="ECO:0000256" key="5">
    <source>
        <dbReference type="ARBA" id="ARBA00043913"/>
    </source>
</evidence>
<evidence type="ECO:0000256" key="4">
    <source>
        <dbReference type="ARBA" id="ARBA00039789"/>
    </source>
</evidence>
<dbReference type="InterPro" id="IPR036322">
    <property type="entry name" value="WD40_repeat_dom_sf"/>
</dbReference>
<organism evidence="7 8">
    <name type="scientific">Letharia columbiana</name>
    <dbReference type="NCBI Taxonomy" id="112416"/>
    <lineage>
        <taxon>Eukaryota</taxon>
        <taxon>Fungi</taxon>
        <taxon>Dikarya</taxon>
        <taxon>Ascomycota</taxon>
        <taxon>Pezizomycotina</taxon>
        <taxon>Lecanoromycetes</taxon>
        <taxon>OSLEUM clade</taxon>
        <taxon>Lecanoromycetidae</taxon>
        <taxon>Lecanorales</taxon>
        <taxon>Lecanorineae</taxon>
        <taxon>Parmeliaceae</taxon>
        <taxon>Letharia</taxon>
    </lineage>
</organism>
<dbReference type="RefSeq" id="XP_037167967.1">
    <property type="nucleotide sequence ID" value="XM_037305102.1"/>
</dbReference>
<dbReference type="InterPro" id="IPR001680">
    <property type="entry name" value="WD40_rpt"/>
</dbReference>
<evidence type="ECO:0000256" key="3">
    <source>
        <dbReference type="ARBA" id="ARBA00038415"/>
    </source>
</evidence>
<evidence type="ECO:0000313" key="7">
    <source>
        <dbReference type="EMBL" id="KAF6238668.1"/>
    </source>
</evidence>
<evidence type="ECO:0000256" key="6">
    <source>
        <dbReference type="PROSITE-ProRule" id="PRU00221"/>
    </source>
</evidence>
<dbReference type="PANTHER" id="PTHR22847:SF637">
    <property type="entry name" value="WD REPEAT DOMAIN 5B"/>
    <property type="match status" value="1"/>
</dbReference>
<dbReference type="PROSITE" id="PS50082">
    <property type="entry name" value="WD_REPEATS_2"/>
    <property type="match status" value="1"/>
</dbReference>
<keyword evidence="2" id="KW-0677">Repeat</keyword>
<proteinExistence type="inferred from homology"/>
<comment type="function">
    <text evidence="5">Involved in mitochondrial fission. Acts as an adapter protein required to form mitochondrial fission complexes. Formation of these complexes is required to promote constriction and fission of the mitochondrial compartment at a late step in mitochondrial division.</text>
</comment>
<gene>
    <name evidence="7" type="ORF">HO173_003174</name>
</gene>
<dbReference type="SMART" id="SM00320">
    <property type="entry name" value="WD40"/>
    <property type="match status" value="1"/>
</dbReference>
<comment type="similarity">
    <text evidence="3">Belongs to the WD repeat MDV1/CAF4 family.</text>
</comment>
<keyword evidence="8" id="KW-1185">Reference proteome</keyword>
<comment type="caution">
    <text evidence="7">The sequence shown here is derived from an EMBL/GenBank/DDBJ whole genome shotgun (WGS) entry which is preliminary data.</text>
</comment>
<dbReference type="GO" id="GO:1990234">
    <property type="term" value="C:transferase complex"/>
    <property type="evidence" value="ECO:0007669"/>
    <property type="project" value="UniProtKB-ARBA"/>
</dbReference>
<dbReference type="Proteomes" id="UP000578531">
    <property type="component" value="Unassembled WGS sequence"/>
</dbReference>
<dbReference type="AlphaFoldDB" id="A0A8H6G191"/>
<dbReference type="OrthoDB" id="4768852at2759"/>
<dbReference type="PANTHER" id="PTHR22847">
    <property type="entry name" value="WD40 REPEAT PROTEIN"/>
    <property type="match status" value="1"/>
</dbReference>
<evidence type="ECO:0000313" key="8">
    <source>
        <dbReference type="Proteomes" id="UP000578531"/>
    </source>
</evidence>
<protein>
    <recommendedName>
        <fullName evidence="4">Mitochondrial division protein 1</fullName>
    </recommendedName>
</protein>
<evidence type="ECO:0000256" key="1">
    <source>
        <dbReference type="ARBA" id="ARBA00022574"/>
    </source>
</evidence>
<dbReference type="Pfam" id="PF00400">
    <property type="entry name" value="WD40"/>
    <property type="match status" value="2"/>
</dbReference>
<keyword evidence="1 6" id="KW-0853">WD repeat</keyword>
<dbReference type="GO" id="GO:0005634">
    <property type="term" value="C:nucleus"/>
    <property type="evidence" value="ECO:0007669"/>
    <property type="project" value="TreeGrafter"/>
</dbReference>
<dbReference type="InterPro" id="IPR015943">
    <property type="entry name" value="WD40/YVTN_repeat-like_dom_sf"/>
</dbReference>
<dbReference type="Gene3D" id="2.130.10.10">
    <property type="entry name" value="YVTN repeat-like/Quinoprotein amine dehydrogenase"/>
    <property type="match status" value="1"/>
</dbReference>
<dbReference type="SUPFAM" id="SSF52540">
    <property type="entry name" value="P-loop containing nucleoside triphosphate hydrolases"/>
    <property type="match status" value="1"/>
</dbReference>
<dbReference type="GeneID" id="59284843"/>
<accession>A0A8H6G191</accession>
<dbReference type="PROSITE" id="PS50294">
    <property type="entry name" value="WD_REPEATS_REGION"/>
    <property type="match status" value="1"/>
</dbReference>
<reference evidence="7 8" key="1">
    <citation type="journal article" date="2020" name="Genomics">
        <title>Complete, high-quality genomes from long-read metagenomic sequencing of two wolf lichen thalli reveals enigmatic genome architecture.</title>
        <authorList>
            <person name="McKenzie S.K."/>
            <person name="Walston R.F."/>
            <person name="Allen J.L."/>
        </authorList>
    </citation>
    <scope>NUCLEOTIDE SEQUENCE [LARGE SCALE GENOMIC DNA]</scope>
    <source>
        <strain evidence="7">WasteWater2</strain>
    </source>
</reference>
<dbReference type="InterPro" id="IPR027417">
    <property type="entry name" value="P-loop_NTPase"/>
</dbReference>
<evidence type="ECO:0000256" key="2">
    <source>
        <dbReference type="ARBA" id="ARBA00022737"/>
    </source>
</evidence>
<name>A0A8H6G191_9LECA</name>